<dbReference type="RefSeq" id="WP_009791973.1">
    <property type="nucleotide sequence ID" value="NZ_JAWPEO010000013.1"/>
</dbReference>
<organism evidence="1 2">
    <name type="scientific">Bacillus infantis</name>
    <dbReference type="NCBI Taxonomy" id="324767"/>
    <lineage>
        <taxon>Bacteria</taxon>
        <taxon>Bacillati</taxon>
        <taxon>Bacillota</taxon>
        <taxon>Bacilli</taxon>
        <taxon>Bacillales</taxon>
        <taxon>Bacillaceae</taxon>
        <taxon>Bacillus</taxon>
    </lineage>
</organism>
<dbReference type="Gene3D" id="3.30.360.10">
    <property type="entry name" value="Dihydrodipicolinate Reductase, domain 2"/>
    <property type="match status" value="1"/>
</dbReference>
<comment type="caution">
    <text evidence="1">The sequence shown here is derived from an EMBL/GenBank/DDBJ whole genome shotgun (WGS) entry which is preliminary data.</text>
</comment>
<proteinExistence type="predicted"/>
<sequence length="91" mass="10045">MKARTDASAGWGILQLDQERLTKRENGIITEWKDQEIPYILEARAFIHAIKTGYASGIKTDYLDACRTQGIAAAAVESARTGGLVKIMDDF</sequence>
<name>A0A5D4SII2_9BACI</name>
<protein>
    <recommendedName>
        <fullName evidence="3">Gfo/Idh/MocA-like oxidoreductase C-terminal domain-containing protein</fullName>
    </recommendedName>
</protein>
<evidence type="ECO:0000313" key="2">
    <source>
        <dbReference type="Proteomes" id="UP000323732"/>
    </source>
</evidence>
<dbReference type="Proteomes" id="UP000323732">
    <property type="component" value="Unassembled WGS sequence"/>
</dbReference>
<evidence type="ECO:0000313" key="1">
    <source>
        <dbReference type="EMBL" id="TYS61902.1"/>
    </source>
</evidence>
<accession>A0A5D4SII2</accession>
<dbReference type="AlphaFoldDB" id="A0A5D4SII2"/>
<dbReference type="EMBL" id="VTES01000005">
    <property type="protein sequence ID" value="TYS61902.1"/>
    <property type="molecule type" value="Genomic_DNA"/>
</dbReference>
<reference evidence="1 2" key="1">
    <citation type="submission" date="2019-08" db="EMBL/GenBank/DDBJ databases">
        <title>Bacillus genomes from the desert of Cuatro Cienegas, Coahuila.</title>
        <authorList>
            <person name="Olmedo-Alvarez G."/>
        </authorList>
    </citation>
    <scope>NUCLEOTIDE SEQUENCE [LARGE SCALE GENOMIC DNA]</scope>
    <source>
        <strain evidence="1 2">CH37_1T</strain>
    </source>
</reference>
<gene>
    <name evidence="1" type="ORF">FZD47_17565</name>
</gene>
<evidence type="ECO:0008006" key="3">
    <source>
        <dbReference type="Google" id="ProtNLM"/>
    </source>
</evidence>